<gene>
    <name evidence="8" type="ORF">ACFO5I_08525</name>
</gene>
<dbReference type="RefSeq" id="WP_204653173.1">
    <property type="nucleotide sequence ID" value="NZ_JAFBFD010000006.1"/>
</dbReference>
<feature type="transmembrane region" description="Helical" evidence="6">
    <location>
        <begin position="232"/>
        <end position="254"/>
    </location>
</feature>
<dbReference type="PANTHER" id="PTHR30294">
    <property type="entry name" value="MEMBRANE COMPONENT OF ABC TRANSPORTER YHHJ-RELATED"/>
    <property type="match status" value="1"/>
</dbReference>
<keyword evidence="5 6" id="KW-0472">Membrane</keyword>
<feature type="transmembrane region" description="Helical" evidence="6">
    <location>
        <begin position="21"/>
        <end position="39"/>
    </location>
</feature>
<feature type="transmembrane region" description="Helical" evidence="6">
    <location>
        <begin position="276"/>
        <end position="299"/>
    </location>
</feature>
<keyword evidence="2" id="KW-1003">Cell membrane</keyword>
<evidence type="ECO:0000259" key="7">
    <source>
        <dbReference type="Pfam" id="PF12698"/>
    </source>
</evidence>
<dbReference type="Pfam" id="PF12698">
    <property type="entry name" value="ABC2_membrane_3"/>
    <property type="match status" value="1"/>
</dbReference>
<keyword evidence="9" id="KW-1185">Reference proteome</keyword>
<comment type="subcellular location">
    <subcellularLocation>
        <location evidence="1">Cell membrane</location>
        <topology evidence="1">Multi-pass membrane protein</topology>
    </subcellularLocation>
</comment>
<accession>A0ABV9MWT1</accession>
<comment type="caution">
    <text evidence="8">The sequence shown here is derived from an EMBL/GenBank/DDBJ whole genome shotgun (WGS) entry which is preliminary data.</text>
</comment>
<evidence type="ECO:0000256" key="4">
    <source>
        <dbReference type="ARBA" id="ARBA00022989"/>
    </source>
</evidence>
<dbReference type="PANTHER" id="PTHR30294:SF29">
    <property type="entry name" value="MULTIDRUG ABC TRANSPORTER PERMEASE YBHS-RELATED"/>
    <property type="match status" value="1"/>
</dbReference>
<feature type="transmembrane region" description="Helical" evidence="6">
    <location>
        <begin position="311"/>
        <end position="331"/>
    </location>
</feature>
<feature type="domain" description="ABC-2 type transporter transmembrane" evidence="7">
    <location>
        <begin position="21"/>
        <end position="385"/>
    </location>
</feature>
<sequence length="424" mass="46979">MAKYWIITKDVYKKNVKSLSFFVMLVIPFIAVGVFYFIGKMSETTIETEKIGVVITEQADEIGTIWQNTNTSAPIILSQAEGEKQLKAKEIDGLLLITSEADVLSAELLSEESLSQSTMLTVQQQLNQFQSIVRASELGLTQEEVTRLNQAVPLETKSVRFTQNGALETGKDLGAFRMVLSFASTILLFFFIITYASIIAQEIASEKGTRIMEVILSSVSASSHFYGKLTGILLVALTQLVVYGIGAGITFIWFKDNPLILGFFNEYSLASILNGFFSYTLIYLLFGIFIYAVLAALCGSLVSKVEDVSKAILPVTYLSLAGYMIGLTVGAMNPDHLIVRVSSFIPFLSSYTMPIRLAYGSVSSNQVFISLFLLLLSIFILVVFSSKMYKANVLIYNDNGIWAALKQSFSLMKYQNNHKEGKRK</sequence>
<feature type="transmembrane region" description="Helical" evidence="6">
    <location>
        <begin position="367"/>
        <end position="386"/>
    </location>
</feature>
<name>A0ABV9MWT1_9ENTE</name>
<keyword evidence="3 6" id="KW-0812">Transmembrane</keyword>
<evidence type="ECO:0000256" key="1">
    <source>
        <dbReference type="ARBA" id="ARBA00004651"/>
    </source>
</evidence>
<feature type="transmembrane region" description="Helical" evidence="6">
    <location>
        <begin position="178"/>
        <end position="200"/>
    </location>
</feature>
<feature type="transmembrane region" description="Helical" evidence="6">
    <location>
        <begin position="337"/>
        <end position="355"/>
    </location>
</feature>
<keyword evidence="4 6" id="KW-1133">Transmembrane helix</keyword>
<protein>
    <submittedName>
        <fullName evidence="8">ABC transporter permease</fullName>
    </submittedName>
</protein>
<proteinExistence type="predicted"/>
<evidence type="ECO:0000256" key="2">
    <source>
        <dbReference type="ARBA" id="ARBA00022475"/>
    </source>
</evidence>
<evidence type="ECO:0000313" key="8">
    <source>
        <dbReference type="EMBL" id="MFC4719775.1"/>
    </source>
</evidence>
<dbReference type="InterPro" id="IPR013525">
    <property type="entry name" value="ABC2_TM"/>
</dbReference>
<evidence type="ECO:0000313" key="9">
    <source>
        <dbReference type="Proteomes" id="UP001595969"/>
    </source>
</evidence>
<dbReference type="EMBL" id="JBHSGS010000046">
    <property type="protein sequence ID" value="MFC4719775.1"/>
    <property type="molecule type" value="Genomic_DNA"/>
</dbReference>
<dbReference type="InterPro" id="IPR051449">
    <property type="entry name" value="ABC-2_transporter_component"/>
</dbReference>
<evidence type="ECO:0000256" key="6">
    <source>
        <dbReference type="SAM" id="Phobius"/>
    </source>
</evidence>
<evidence type="ECO:0000256" key="3">
    <source>
        <dbReference type="ARBA" id="ARBA00022692"/>
    </source>
</evidence>
<dbReference type="Proteomes" id="UP001595969">
    <property type="component" value="Unassembled WGS sequence"/>
</dbReference>
<reference evidence="9" key="1">
    <citation type="journal article" date="2019" name="Int. J. Syst. Evol. Microbiol.">
        <title>The Global Catalogue of Microorganisms (GCM) 10K type strain sequencing project: providing services to taxonomists for standard genome sequencing and annotation.</title>
        <authorList>
            <consortium name="The Broad Institute Genomics Platform"/>
            <consortium name="The Broad Institute Genome Sequencing Center for Infectious Disease"/>
            <person name="Wu L."/>
            <person name="Ma J."/>
        </authorList>
    </citation>
    <scope>NUCLEOTIDE SEQUENCE [LARGE SCALE GENOMIC DNA]</scope>
    <source>
        <strain evidence="9">CGMCC 1.19032</strain>
    </source>
</reference>
<organism evidence="8 9">
    <name type="scientific">Enterococcus lemanii</name>
    <dbReference type="NCBI Taxonomy" id="1159752"/>
    <lineage>
        <taxon>Bacteria</taxon>
        <taxon>Bacillati</taxon>
        <taxon>Bacillota</taxon>
        <taxon>Bacilli</taxon>
        <taxon>Lactobacillales</taxon>
        <taxon>Enterococcaceae</taxon>
        <taxon>Enterococcus</taxon>
    </lineage>
</organism>
<evidence type="ECO:0000256" key="5">
    <source>
        <dbReference type="ARBA" id="ARBA00023136"/>
    </source>
</evidence>